<feature type="domain" description="HTH cro/C1-type" evidence="1">
    <location>
        <begin position="28"/>
        <end position="46"/>
    </location>
</feature>
<keyword evidence="3" id="KW-1185">Reference proteome</keyword>
<dbReference type="Gene3D" id="1.10.10.60">
    <property type="entry name" value="Homeodomain-like"/>
    <property type="match status" value="1"/>
</dbReference>
<protein>
    <submittedName>
        <fullName evidence="2">Transposase</fullName>
    </submittedName>
</protein>
<dbReference type="RefSeq" id="WP_382379744.1">
    <property type="nucleotide sequence ID" value="NZ_JBHRZI010000046.1"/>
</dbReference>
<dbReference type="InterPro" id="IPR009057">
    <property type="entry name" value="Homeodomain-like_sf"/>
</dbReference>
<gene>
    <name evidence="2" type="ORF">ACFOWZ_42995</name>
</gene>
<accession>A0ABV8C8H0</accession>
<evidence type="ECO:0000313" key="2">
    <source>
        <dbReference type="EMBL" id="MFC3898276.1"/>
    </source>
</evidence>
<sequence>MYPQDARKVSPDVLEALRRRAVAAVESGLSRAEVARMLGVSRQTISVWHREYRTRGEEALRSRRRGRQRGEQLALSYAQQLWTIRTVTTCGPDEVGLSYWLWTNQALAELVNNRFRIALSVTTVRNYLIRWGVLPDPVLANRPGGGQADPGCAVAVSGETLWMHSAPFHWLTGPQLHSDGASACSGTDGHGSAMLYAVSARGTVLFLCSHDPFDGVRLTEFYDRLLRQRGRRLNIVQGWRPTRRADVLTAWIEQRAGEVSVRIAVEDVSFPAPRSGDAR</sequence>
<proteinExistence type="predicted"/>
<reference evidence="3" key="1">
    <citation type="journal article" date="2019" name="Int. J. Syst. Evol. Microbiol.">
        <title>The Global Catalogue of Microorganisms (GCM) 10K type strain sequencing project: providing services to taxonomists for standard genome sequencing and annotation.</title>
        <authorList>
            <consortium name="The Broad Institute Genomics Platform"/>
            <consortium name="The Broad Institute Genome Sequencing Center for Infectious Disease"/>
            <person name="Wu L."/>
            <person name="Ma J."/>
        </authorList>
    </citation>
    <scope>NUCLEOTIDE SEQUENCE [LARGE SCALE GENOMIC DNA]</scope>
    <source>
        <strain evidence="3">CGMCC 4.7405</strain>
    </source>
</reference>
<dbReference type="InterPro" id="IPR001387">
    <property type="entry name" value="Cro/C1-type_HTH"/>
</dbReference>
<dbReference type="EMBL" id="JBHRZI010000046">
    <property type="protein sequence ID" value="MFC3898276.1"/>
    <property type="molecule type" value="Genomic_DNA"/>
</dbReference>
<dbReference type="Pfam" id="PF13384">
    <property type="entry name" value="HTH_23"/>
    <property type="match status" value="1"/>
</dbReference>
<evidence type="ECO:0000259" key="1">
    <source>
        <dbReference type="PROSITE" id="PS50943"/>
    </source>
</evidence>
<evidence type="ECO:0000313" key="3">
    <source>
        <dbReference type="Proteomes" id="UP001595690"/>
    </source>
</evidence>
<dbReference type="SUPFAM" id="SSF46689">
    <property type="entry name" value="Homeodomain-like"/>
    <property type="match status" value="1"/>
</dbReference>
<dbReference type="PROSITE" id="PS50943">
    <property type="entry name" value="HTH_CROC1"/>
    <property type="match status" value="1"/>
</dbReference>
<organism evidence="2 3">
    <name type="scientific">Lentzea rhizosphaerae</name>
    <dbReference type="NCBI Taxonomy" id="2041025"/>
    <lineage>
        <taxon>Bacteria</taxon>
        <taxon>Bacillati</taxon>
        <taxon>Actinomycetota</taxon>
        <taxon>Actinomycetes</taxon>
        <taxon>Pseudonocardiales</taxon>
        <taxon>Pseudonocardiaceae</taxon>
        <taxon>Lentzea</taxon>
    </lineage>
</organism>
<name>A0ABV8C8H0_9PSEU</name>
<comment type="caution">
    <text evidence="2">The sequence shown here is derived from an EMBL/GenBank/DDBJ whole genome shotgun (WGS) entry which is preliminary data.</text>
</comment>
<dbReference type="Proteomes" id="UP001595690">
    <property type="component" value="Unassembled WGS sequence"/>
</dbReference>